<evidence type="ECO:0000313" key="3">
    <source>
        <dbReference type="Proteomes" id="UP000184476"/>
    </source>
</evidence>
<evidence type="ECO:0000313" key="2">
    <source>
        <dbReference type="EMBL" id="SHF07528.1"/>
    </source>
</evidence>
<dbReference type="EMBL" id="FQVL01000007">
    <property type="protein sequence ID" value="SHF07528.1"/>
    <property type="molecule type" value="Genomic_DNA"/>
</dbReference>
<sequence>MSLLIWKISDCWELIKLDNKNVQVETILPYGESIRPLITSSLLTKYDLKQFLSNRGVFICDAEKEVSVPIICTSILSPEEFEDLMNRQTTKESKVKRVNRRVNWDASTNLFDAFKRYQIPYQEMISERVNNFRVIQPTRFVALNKNNKNELALEYKIEREDPTKDWSTLKSIHEARILLKKTDKNILEISMESTANETKELNDKILNRVISYLKDQCFIDKNERVQKIIFGDFTNQGRIEFLLSLHSDDPIEVFTFKEITNIELNVDSKGEIPDDIEWMKNRVKNLIIKGQGLHDTMFLKNPNYHDCLVVTSIEADYEYDYSGSKGICKIDYGFQMKSKSFTKQSEFEFKILKVNPNSQENKKKVEKELRNRFDDFKSKKYMLYKENEKKERNLPQT</sequence>
<evidence type="ECO:0000259" key="1">
    <source>
        <dbReference type="Pfam" id="PF26110"/>
    </source>
</evidence>
<dbReference type="InterPro" id="IPR058955">
    <property type="entry name" value="GAPS4b_N"/>
</dbReference>
<accession>A0A1M4YPC1</accession>
<feature type="domain" description="GAPS4b N-terminal" evidence="1">
    <location>
        <begin position="32"/>
        <end position="94"/>
    </location>
</feature>
<dbReference type="AlphaFoldDB" id="A0A1M4YPC1"/>
<name>A0A1M4YPC1_9BACL</name>
<protein>
    <recommendedName>
        <fullName evidence="1">GAPS4b N-terminal domain-containing protein</fullName>
    </recommendedName>
</protein>
<proteinExistence type="predicted"/>
<gene>
    <name evidence="2" type="ORF">SAMN05444392_10767</name>
</gene>
<organism evidence="2 3">
    <name type="scientific">Seinonella peptonophila</name>
    <dbReference type="NCBI Taxonomy" id="112248"/>
    <lineage>
        <taxon>Bacteria</taxon>
        <taxon>Bacillati</taxon>
        <taxon>Bacillota</taxon>
        <taxon>Bacilli</taxon>
        <taxon>Bacillales</taxon>
        <taxon>Thermoactinomycetaceae</taxon>
        <taxon>Seinonella</taxon>
    </lineage>
</organism>
<dbReference type="STRING" id="112248.SAMN05444392_10767"/>
<dbReference type="Pfam" id="PF26110">
    <property type="entry name" value="GAPS4b_N"/>
    <property type="match status" value="1"/>
</dbReference>
<reference evidence="2 3" key="1">
    <citation type="submission" date="2016-11" db="EMBL/GenBank/DDBJ databases">
        <authorList>
            <person name="Jaros S."/>
            <person name="Januszkiewicz K."/>
            <person name="Wedrychowicz H."/>
        </authorList>
    </citation>
    <scope>NUCLEOTIDE SEQUENCE [LARGE SCALE GENOMIC DNA]</scope>
    <source>
        <strain evidence="2 3">DSM 44666</strain>
    </source>
</reference>
<dbReference type="Proteomes" id="UP000184476">
    <property type="component" value="Unassembled WGS sequence"/>
</dbReference>
<keyword evidence="3" id="KW-1185">Reference proteome</keyword>